<reference evidence="2 3" key="1">
    <citation type="submission" date="2016-08" db="EMBL/GenBank/DDBJ databases">
        <title>The complete genome of Streptomyces subrutilus 10-1-1.</title>
        <authorList>
            <person name="Chen X."/>
        </authorList>
    </citation>
    <scope>NUCLEOTIDE SEQUENCE [LARGE SCALE GENOMIC DNA]</scope>
    <source>
        <strain evidence="2 3">10-1-1</strain>
        <plasmid evidence="3">pacmp1</plasmid>
    </source>
</reference>
<dbReference type="AlphaFoldDB" id="A0A1E5NXQ8"/>
<comment type="caution">
    <text evidence="2">The sequence shown here is derived from an EMBL/GenBank/DDBJ whole genome shotgun (WGS) entry which is preliminary data.</text>
</comment>
<feature type="domain" description="DNA-binding phage zinc finger" evidence="1">
    <location>
        <begin position="7"/>
        <end position="52"/>
    </location>
</feature>
<protein>
    <recommendedName>
        <fullName evidence="1">DNA-binding phage zinc finger domain-containing protein</fullName>
    </recommendedName>
</protein>
<proteinExistence type="predicted"/>
<sequence>MRAWTVTETVPCPTCKATEGAPCNLVKNTVKVARKYHQARSRAAGLDFWVPTPAHHLTDETVTEAPAQQAGTTTAVEDPHPADTTATVLGSLPAEADQPVVRAALTVLDGAPLAEVGRTITPDTTGWYVRPDGLTDPTGRRVTVRYVTRGSLRPRTPETGRRLRNQAIRRFTRAGWTVIPAPPTILLVQAPEDRPTTDTTVSTLV</sequence>
<name>A0A1E5NXQ8_9ACTN</name>
<gene>
    <name evidence="2" type="ORF">BGK67_34700</name>
</gene>
<organism evidence="2 3">
    <name type="scientific">Streptomyces subrutilus</name>
    <dbReference type="NCBI Taxonomy" id="36818"/>
    <lineage>
        <taxon>Bacteria</taxon>
        <taxon>Bacillati</taxon>
        <taxon>Actinomycetota</taxon>
        <taxon>Actinomycetes</taxon>
        <taxon>Kitasatosporales</taxon>
        <taxon>Streptomycetaceae</taxon>
        <taxon>Streptomyces</taxon>
    </lineage>
</organism>
<evidence type="ECO:0000259" key="1">
    <source>
        <dbReference type="Pfam" id="PF24623"/>
    </source>
</evidence>
<geneLocation type="plasmid" evidence="3">
    <name>pacmp1</name>
</geneLocation>
<keyword evidence="3" id="KW-1185">Reference proteome</keyword>
<evidence type="ECO:0000313" key="2">
    <source>
        <dbReference type="EMBL" id="OEJ21048.1"/>
    </source>
</evidence>
<evidence type="ECO:0000313" key="3">
    <source>
        <dbReference type="Proteomes" id="UP000095705"/>
    </source>
</evidence>
<dbReference type="Pfam" id="PF24623">
    <property type="entry name" value="Phage_zn_bind_8"/>
    <property type="match status" value="1"/>
</dbReference>
<dbReference type="EMBL" id="MEHK01000005">
    <property type="protein sequence ID" value="OEJ21048.1"/>
    <property type="molecule type" value="Genomic_DNA"/>
</dbReference>
<accession>A0A1E5NXQ8</accession>
<keyword evidence="2" id="KW-0614">Plasmid</keyword>
<dbReference type="InterPro" id="IPR056911">
    <property type="entry name" value="Phage_Znf_bind_put"/>
</dbReference>
<dbReference type="Proteomes" id="UP000095705">
    <property type="component" value="Plasmid pACMP1"/>
</dbReference>